<reference evidence="7" key="1">
    <citation type="submission" date="2025-08" db="UniProtKB">
        <authorList>
            <consortium name="Ensembl"/>
        </authorList>
    </citation>
    <scope>IDENTIFICATION</scope>
</reference>
<evidence type="ECO:0000256" key="1">
    <source>
        <dbReference type="ARBA" id="ARBA00004613"/>
    </source>
</evidence>
<evidence type="ECO:0000256" key="6">
    <source>
        <dbReference type="SAM" id="SignalP"/>
    </source>
</evidence>
<dbReference type="GeneTree" id="ENSGT00940000177912"/>
<proteinExistence type="inferred from homology"/>
<dbReference type="Ensembl" id="ENSMAMT00000035409.2">
    <property type="protein sequence ID" value="ENSMAMP00000034528.1"/>
    <property type="gene ID" value="ENSMAMG00000023200.2"/>
</dbReference>
<feature type="chain" id="PRO_5018561999" description="Spexin hormone" evidence="6">
    <location>
        <begin position="20"/>
        <end position="101"/>
    </location>
</feature>
<name>A0A3Q3N3I1_9TELE</name>
<comment type="similarity">
    <text evidence="2">Belongs to the spexin family.</text>
</comment>
<dbReference type="InParanoid" id="A0A3Q3N3I1"/>
<dbReference type="Proteomes" id="UP000261640">
    <property type="component" value="Unplaced"/>
</dbReference>
<evidence type="ECO:0008006" key="9">
    <source>
        <dbReference type="Google" id="ProtNLM"/>
    </source>
</evidence>
<dbReference type="InterPro" id="IPR028126">
    <property type="entry name" value="Spexin"/>
</dbReference>
<evidence type="ECO:0000256" key="4">
    <source>
        <dbReference type="ARBA" id="ARBA00022702"/>
    </source>
</evidence>
<reference evidence="7" key="2">
    <citation type="submission" date="2025-09" db="UniProtKB">
        <authorList>
            <consortium name="Ensembl"/>
        </authorList>
    </citation>
    <scope>IDENTIFICATION</scope>
</reference>
<comment type="subcellular location">
    <subcellularLocation>
        <location evidence="1">Secreted</location>
    </subcellularLocation>
</comment>
<keyword evidence="5 6" id="KW-0732">Signal</keyword>
<dbReference type="GO" id="GO:0005576">
    <property type="term" value="C:extracellular region"/>
    <property type="evidence" value="ECO:0007669"/>
    <property type="project" value="UniProtKB-SubCell"/>
</dbReference>
<evidence type="ECO:0000256" key="3">
    <source>
        <dbReference type="ARBA" id="ARBA00022525"/>
    </source>
</evidence>
<evidence type="ECO:0000313" key="7">
    <source>
        <dbReference type="Ensembl" id="ENSMAMP00000034528.1"/>
    </source>
</evidence>
<accession>A0A3Q3N3I1</accession>
<dbReference type="AlphaFoldDB" id="A0A3Q3N3I1"/>
<dbReference type="GO" id="GO:0005184">
    <property type="term" value="F:neuropeptide hormone activity"/>
    <property type="evidence" value="ECO:0007669"/>
    <property type="project" value="InterPro"/>
</dbReference>
<evidence type="ECO:0000256" key="5">
    <source>
        <dbReference type="ARBA" id="ARBA00022729"/>
    </source>
</evidence>
<evidence type="ECO:0000313" key="8">
    <source>
        <dbReference type="Proteomes" id="UP000261640"/>
    </source>
</evidence>
<sequence length="101" mass="11329">NKYLKTVITLLVMTLVTQSWTAPQVSKSRRNWTPQAILYLKGARKSTFKTVKLNSFEISLTHDQCSDGPGLSLVSSILLDLLQQTVEKGKTPNVSHHQHII</sequence>
<keyword evidence="8" id="KW-1185">Reference proteome</keyword>
<organism evidence="7 8">
    <name type="scientific">Mastacembelus armatus</name>
    <name type="common">zig-zag eel</name>
    <dbReference type="NCBI Taxonomy" id="205130"/>
    <lineage>
        <taxon>Eukaryota</taxon>
        <taxon>Metazoa</taxon>
        <taxon>Chordata</taxon>
        <taxon>Craniata</taxon>
        <taxon>Vertebrata</taxon>
        <taxon>Euteleostomi</taxon>
        <taxon>Actinopterygii</taxon>
        <taxon>Neopterygii</taxon>
        <taxon>Teleostei</taxon>
        <taxon>Neoteleostei</taxon>
        <taxon>Acanthomorphata</taxon>
        <taxon>Anabantaria</taxon>
        <taxon>Synbranchiformes</taxon>
        <taxon>Mastacembelidae</taxon>
        <taxon>Mastacembelus</taxon>
    </lineage>
</organism>
<keyword evidence="4" id="KW-0372">Hormone</keyword>
<feature type="signal peptide" evidence="6">
    <location>
        <begin position="1"/>
        <end position="19"/>
    </location>
</feature>
<dbReference type="PANTHER" id="PTHR28590">
    <property type="entry name" value="SPEXIN"/>
    <property type="match status" value="1"/>
</dbReference>
<dbReference type="Pfam" id="PF15171">
    <property type="entry name" value="Spexin"/>
    <property type="match status" value="1"/>
</dbReference>
<evidence type="ECO:0000256" key="2">
    <source>
        <dbReference type="ARBA" id="ARBA00006687"/>
    </source>
</evidence>
<keyword evidence="3" id="KW-0964">Secreted</keyword>
<dbReference type="PANTHER" id="PTHR28590:SF1">
    <property type="entry name" value="SPEXIN"/>
    <property type="match status" value="1"/>
</dbReference>
<protein>
    <recommendedName>
        <fullName evidence="9">Spexin hormone</fullName>
    </recommendedName>
</protein>